<dbReference type="Pfam" id="PF01263">
    <property type="entry name" value="Aldose_epim"/>
    <property type="match status" value="1"/>
</dbReference>
<dbReference type="InterPro" id="IPR008183">
    <property type="entry name" value="Aldose_1/G6P_1-epimerase"/>
</dbReference>
<reference evidence="1 2" key="1">
    <citation type="submission" date="2020-05" db="EMBL/GenBank/DDBJ databases">
        <authorList>
            <person name="Khan S.A."/>
            <person name="Jeon C.O."/>
            <person name="Chun B.H."/>
        </authorList>
    </citation>
    <scope>NUCLEOTIDE SEQUENCE [LARGE SCALE GENOMIC DNA]</scope>
    <source>
        <strain evidence="1 2">B156</strain>
    </source>
</reference>
<dbReference type="AlphaFoldDB" id="A0A849KJF6"/>
<dbReference type="SUPFAM" id="SSF74650">
    <property type="entry name" value="Galactose mutarotase-like"/>
    <property type="match status" value="1"/>
</dbReference>
<evidence type="ECO:0000313" key="1">
    <source>
        <dbReference type="EMBL" id="NNU44671.1"/>
    </source>
</evidence>
<evidence type="ECO:0000313" key="2">
    <source>
        <dbReference type="Proteomes" id="UP000552954"/>
    </source>
</evidence>
<dbReference type="Proteomes" id="UP000552954">
    <property type="component" value="Unassembled WGS sequence"/>
</dbReference>
<sequence>MIELRAGRLRCELHPDLGGSIAGLWFDGQPVLRSTPAAQLASARAAGCHPLVPFSNRVVHASVVWQGTQQPTVRNAGDDPGAIQGMVAQRAWSVLDSDATSAMLACEHPADPSWPFAFDCSHTLRLTPQALEMTLAVTNQSAQPAPMGLGWRPHFARRPGMHLAFRADSRWELDADKLPVARRAAQGLDQDCATLSADDCFEGWDGRADLRDATLRVRVESGLARLVVSSDPARGDLALEPVSHVPNAVHLHAAGLPTGELGLSLLQPGESMLAQMRIVVEPVA</sequence>
<accession>A0A849KJF6</accession>
<name>A0A849KJF6_9BURK</name>
<comment type="caution">
    <text evidence="1">The sequence shown here is derived from an EMBL/GenBank/DDBJ whole genome shotgun (WGS) entry which is preliminary data.</text>
</comment>
<keyword evidence="2" id="KW-1185">Reference proteome</keyword>
<dbReference type="InterPro" id="IPR014718">
    <property type="entry name" value="GH-type_carb-bd"/>
</dbReference>
<proteinExistence type="predicted"/>
<dbReference type="Gene3D" id="2.70.98.10">
    <property type="match status" value="1"/>
</dbReference>
<dbReference type="InterPro" id="IPR011013">
    <property type="entry name" value="Gal_mutarotase_sf_dom"/>
</dbReference>
<reference evidence="1 2" key="2">
    <citation type="submission" date="2020-06" db="EMBL/GenBank/DDBJ databases">
        <title>Ramlibacter rhizophilus sp. nov., isolated from rhizosphere soil of national flower Mugunghwa from South Korea.</title>
        <authorList>
            <person name="Zheng-Fei Y."/>
            <person name="Huan T."/>
        </authorList>
    </citation>
    <scope>NUCLEOTIDE SEQUENCE [LARGE SCALE GENOMIC DNA]</scope>
    <source>
        <strain evidence="1 2">B156</strain>
    </source>
</reference>
<organism evidence="1 2">
    <name type="scientific">Ramlibacter montanisoli</name>
    <dbReference type="NCBI Taxonomy" id="2732512"/>
    <lineage>
        <taxon>Bacteria</taxon>
        <taxon>Pseudomonadati</taxon>
        <taxon>Pseudomonadota</taxon>
        <taxon>Betaproteobacteria</taxon>
        <taxon>Burkholderiales</taxon>
        <taxon>Comamonadaceae</taxon>
        <taxon>Ramlibacter</taxon>
    </lineage>
</organism>
<dbReference type="RefSeq" id="WP_171561681.1">
    <property type="nucleotide sequence ID" value="NZ_JABFCS010000001.1"/>
</dbReference>
<protein>
    <submittedName>
        <fullName evidence="1">Aldose 1-epimerase</fullName>
    </submittedName>
</protein>
<dbReference type="GO" id="GO:0005975">
    <property type="term" value="P:carbohydrate metabolic process"/>
    <property type="evidence" value="ECO:0007669"/>
    <property type="project" value="InterPro"/>
</dbReference>
<gene>
    <name evidence="1" type="ORF">HK415_18195</name>
</gene>
<dbReference type="EMBL" id="JABFCS010000001">
    <property type="protein sequence ID" value="NNU44671.1"/>
    <property type="molecule type" value="Genomic_DNA"/>
</dbReference>
<dbReference type="GO" id="GO:0030246">
    <property type="term" value="F:carbohydrate binding"/>
    <property type="evidence" value="ECO:0007669"/>
    <property type="project" value="InterPro"/>
</dbReference>
<dbReference type="GO" id="GO:0016853">
    <property type="term" value="F:isomerase activity"/>
    <property type="evidence" value="ECO:0007669"/>
    <property type="project" value="InterPro"/>
</dbReference>